<evidence type="ECO:0000256" key="1">
    <source>
        <dbReference type="SAM" id="MobiDB-lite"/>
    </source>
</evidence>
<reference evidence="2 3" key="1">
    <citation type="submission" date="2021-06" db="EMBL/GenBank/DDBJ databases">
        <title>Caerostris extrusa draft genome.</title>
        <authorList>
            <person name="Kono N."/>
            <person name="Arakawa K."/>
        </authorList>
    </citation>
    <scope>NUCLEOTIDE SEQUENCE [LARGE SCALE GENOMIC DNA]</scope>
</reference>
<dbReference type="AlphaFoldDB" id="A0AAV4X7L7"/>
<feature type="region of interest" description="Disordered" evidence="1">
    <location>
        <begin position="1"/>
        <end position="22"/>
    </location>
</feature>
<gene>
    <name evidence="2" type="ORF">CEXT_111001</name>
</gene>
<sequence>MKEKNLENSPPIIPSSRFDTSVSPQHTLSFLMLNRTQTSDHSPKHEHRIFGAQDSIGRAALNTPFVEAVHSSSRPTNASAGKHGHEVIYSAELQCKPQPDSTSVTAESRVRIECDLFIYFYGSMGTLICSCFRRIMVSMITEYFYNAYFIH</sequence>
<comment type="caution">
    <text evidence="2">The sequence shown here is derived from an EMBL/GenBank/DDBJ whole genome shotgun (WGS) entry which is preliminary data.</text>
</comment>
<name>A0AAV4X7L7_CAEEX</name>
<dbReference type="EMBL" id="BPLR01017262">
    <property type="protein sequence ID" value="GIY89793.1"/>
    <property type="molecule type" value="Genomic_DNA"/>
</dbReference>
<keyword evidence="3" id="KW-1185">Reference proteome</keyword>
<organism evidence="2 3">
    <name type="scientific">Caerostris extrusa</name>
    <name type="common">Bark spider</name>
    <name type="synonym">Caerostris bankana</name>
    <dbReference type="NCBI Taxonomy" id="172846"/>
    <lineage>
        <taxon>Eukaryota</taxon>
        <taxon>Metazoa</taxon>
        <taxon>Ecdysozoa</taxon>
        <taxon>Arthropoda</taxon>
        <taxon>Chelicerata</taxon>
        <taxon>Arachnida</taxon>
        <taxon>Araneae</taxon>
        <taxon>Araneomorphae</taxon>
        <taxon>Entelegynae</taxon>
        <taxon>Araneoidea</taxon>
        <taxon>Araneidae</taxon>
        <taxon>Caerostris</taxon>
    </lineage>
</organism>
<dbReference type="Proteomes" id="UP001054945">
    <property type="component" value="Unassembled WGS sequence"/>
</dbReference>
<evidence type="ECO:0000313" key="3">
    <source>
        <dbReference type="Proteomes" id="UP001054945"/>
    </source>
</evidence>
<accession>A0AAV4X7L7</accession>
<proteinExistence type="predicted"/>
<evidence type="ECO:0000313" key="2">
    <source>
        <dbReference type="EMBL" id="GIY89793.1"/>
    </source>
</evidence>
<protein>
    <submittedName>
        <fullName evidence="2">Uncharacterized protein</fullName>
    </submittedName>
</protein>